<dbReference type="PANTHER" id="PTHR34384">
    <property type="entry name" value="L-2,3-DIAMINOPROPANOATE--CITRATE LIGASE"/>
    <property type="match status" value="1"/>
</dbReference>
<dbReference type="EMBL" id="CPYD01000004">
    <property type="protein sequence ID" value="CNE39722.1"/>
    <property type="molecule type" value="Genomic_DNA"/>
</dbReference>
<dbReference type="Gene3D" id="3.30.310.280">
    <property type="match status" value="1"/>
</dbReference>
<keyword evidence="3" id="KW-0436">Ligase</keyword>
<organism evidence="4 6">
    <name type="scientific">Yersinia nurmii</name>
    <dbReference type="NCBI Taxonomy" id="685706"/>
    <lineage>
        <taxon>Bacteria</taxon>
        <taxon>Pseudomonadati</taxon>
        <taxon>Pseudomonadota</taxon>
        <taxon>Gammaproteobacteria</taxon>
        <taxon>Enterobacterales</taxon>
        <taxon>Yersiniaceae</taxon>
        <taxon>Yersinia</taxon>
    </lineage>
</organism>
<gene>
    <name evidence="3" type="primary">iucC</name>
    <name evidence="3" type="ORF">ERS137967_01457</name>
    <name evidence="4" type="ORF">QVN42_12765</name>
</gene>
<dbReference type="InterPro" id="IPR013087">
    <property type="entry name" value="Znf_C2H2_type"/>
</dbReference>
<reference evidence="3 5" key="1">
    <citation type="submission" date="2015-03" db="EMBL/GenBank/DDBJ databases">
        <authorList>
            <consortium name="Pathogen Informatics"/>
            <person name="Murphy D."/>
        </authorList>
    </citation>
    <scope>NUCLEOTIDE SEQUENCE [LARGE SCALE GENOMIC DNA]</scope>
    <source>
        <strain evidence="3">Type strain: CIP110231</strain>
        <strain evidence="5">type strain: CIP110231</strain>
    </source>
</reference>
<dbReference type="InterPro" id="IPR022770">
    <property type="entry name" value="IucA/IucC-like_C"/>
</dbReference>
<dbReference type="EC" id="6.3.2.-" evidence="3"/>
<evidence type="ECO:0000313" key="6">
    <source>
        <dbReference type="Proteomes" id="UP001167864"/>
    </source>
</evidence>
<dbReference type="Gene3D" id="6.10.250.3370">
    <property type="match status" value="1"/>
</dbReference>
<protein>
    <submittedName>
        <fullName evidence="4">IucA/IucC family siderophore biosynthesis protein</fullName>
    </submittedName>
    <submittedName>
        <fullName evidence="3">Siderophore biosynthetic enzyme</fullName>
        <ecNumber evidence="3">6.3.2.-</ecNumber>
    </submittedName>
</protein>
<dbReference type="InterPro" id="IPR007310">
    <property type="entry name" value="Aerobactin_biosyn_IucA/IucC_N"/>
</dbReference>
<dbReference type="Proteomes" id="UP000040578">
    <property type="component" value="Unassembled WGS sequence"/>
</dbReference>
<accession>A0AAW7K0J8</accession>
<dbReference type="Proteomes" id="UP001167864">
    <property type="component" value="Unassembled WGS sequence"/>
</dbReference>
<dbReference type="EMBL" id="JAUEHU010000012">
    <property type="protein sequence ID" value="MDN0088251.1"/>
    <property type="molecule type" value="Genomic_DNA"/>
</dbReference>
<dbReference type="PANTHER" id="PTHR34384:SF6">
    <property type="entry name" value="STAPHYLOFERRIN B SYNTHASE"/>
    <property type="match status" value="1"/>
</dbReference>
<dbReference type="PROSITE" id="PS00028">
    <property type="entry name" value="ZINC_FINGER_C2H2_1"/>
    <property type="match status" value="1"/>
</dbReference>
<dbReference type="AlphaFoldDB" id="A0AAW7K0J8"/>
<evidence type="ECO:0000313" key="4">
    <source>
        <dbReference type="EMBL" id="MDN0088251.1"/>
    </source>
</evidence>
<evidence type="ECO:0000259" key="2">
    <source>
        <dbReference type="PROSITE" id="PS00028"/>
    </source>
</evidence>
<dbReference type="InterPro" id="IPR037455">
    <property type="entry name" value="LucA/IucC-like"/>
</dbReference>
<name>A0AAW7K0J8_9GAMM</name>
<proteinExistence type="predicted"/>
<sequence length="614" mass="70515">MASTRKFNDNYIQHLNGENWSRANTHLVGKILRELSHEKLITPTRLETQANGLCRYSFCPGSFSSNHKKSNHNKIEYHFSAYPYQLDHLDIETDTLIKTVKGKQQPLDAIQLIIELNSLLCISEKMLPVYLDEISSTLYGHAFKYHQNNLSSTQLTQADYQSVETAMSEGHPVFIANNGRIGFDIADYAHFAPESAHSIKLIWIAVHKNKTVFASLTGLSYQQLMQEELGNYQTEDFLRQLTSRGLNANNYFFMPLHPWQWYERIATSFAADIARNDIVYLGQGQDSYLAQQSIRTFFNISNPQKNYVKTALSILNMGFMRGLSPHSMATTPLVNEWLATLVSQDPFFQQKKFTILRERAAMGYFNDYFETALIKDNPHKKMLSALWRESPIPLLANHQRLMTMASLLHRDNTGHSVVAALVHSSGLATDKWIAQYLDAYLSPLLHAFFTYDLVFMPHGENLMLVLENNVPVHVLMKDIGEEIAILNGDITLPEEINDLHVTIEDDMKINYIFLDIFDCFFRYLAPILQKDLGLPEHQFWKLVADCIYAYQTQHPALTDKYNQFDLFKADFVRTCLNRLQMANNQQMIDLDDREKNLKFAGTLANPIHVFKTAG</sequence>
<keyword evidence="5" id="KW-1185">Reference proteome</keyword>
<evidence type="ECO:0000313" key="3">
    <source>
        <dbReference type="EMBL" id="CNE39722.1"/>
    </source>
</evidence>
<dbReference type="GO" id="GO:0016881">
    <property type="term" value="F:acid-amino acid ligase activity"/>
    <property type="evidence" value="ECO:0007669"/>
    <property type="project" value="UniProtKB-ARBA"/>
</dbReference>
<dbReference type="RefSeq" id="WP_049597604.1">
    <property type="nucleotide sequence ID" value="NZ_CPYD01000004.1"/>
</dbReference>
<dbReference type="Gene3D" id="1.10.510.40">
    <property type="match status" value="1"/>
</dbReference>
<evidence type="ECO:0000256" key="1">
    <source>
        <dbReference type="ARBA" id="ARBA00004924"/>
    </source>
</evidence>
<dbReference type="GO" id="GO:0019290">
    <property type="term" value="P:siderophore biosynthetic process"/>
    <property type="evidence" value="ECO:0007669"/>
    <property type="project" value="InterPro"/>
</dbReference>
<comment type="caution">
    <text evidence="4">The sequence shown here is derived from an EMBL/GenBank/DDBJ whole genome shotgun (WGS) entry which is preliminary data.</text>
</comment>
<dbReference type="Pfam" id="PF04183">
    <property type="entry name" value="IucA_IucC"/>
    <property type="match status" value="1"/>
</dbReference>
<dbReference type="Pfam" id="PF06276">
    <property type="entry name" value="FhuF"/>
    <property type="match status" value="1"/>
</dbReference>
<reference evidence="4" key="2">
    <citation type="submission" date="2023-06" db="EMBL/GenBank/DDBJ databases">
        <authorList>
            <person name="Polev D.E."/>
            <person name="Saitova A.T."/>
            <person name="Bogumilchik E.A."/>
            <person name="Kokorina G.I."/>
            <person name="Voskresenskaia E.A."/>
        </authorList>
    </citation>
    <scope>NUCLEOTIDE SEQUENCE</scope>
    <source>
        <strain evidence="4">2145 StPb PI</strain>
    </source>
</reference>
<comment type="pathway">
    <text evidence="1">Siderophore biosynthesis.</text>
</comment>
<evidence type="ECO:0000313" key="5">
    <source>
        <dbReference type="Proteomes" id="UP000040578"/>
    </source>
</evidence>
<feature type="domain" description="C2H2-type" evidence="2">
    <location>
        <begin position="54"/>
        <end position="78"/>
    </location>
</feature>